<name>A0ABP0LUV3_9DINO</name>
<reference evidence="2 4" key="1">
    <citation type="submission" date="2024-02" db="EMBL/GenBank/DDBJ databases">
        <authorList>
            <person name="Chen Y."/>
            <person name="Shah S."/>
            <person name="Dougan E. K."/>
            <person name="Thang M."/>
            <person name="Chan C."/>
        </authorList>
    </citation>
    <scope>NUCLEOTIDE SEQUENCE [LARGE SCALE GENOMIC DNA]</scope>
</reference>
<feature type="region of interest" description="Disordered" evidence="1">
    <location>
        <begin position="1"/>
        <end position="62"/>
    </location>
</feature>
<proteinExistence type="predicted"/>
<evidence type="ECO:0000313" key="4">
    <source>
        <dbReference type="Proteomes" id="UP001642464"/>
    </source>
</evidence>
<gene>
    <name evidence="2" type="ORF">SCF082_LOCUS24656</name>
    <name evidence="3" type="ORF">SCF082_LOCUS24668</name>
</gene>
<feature type="compositionally biased region" description="Acidic residues" evidence="1">
    <location>
        <begin position="40"/>
        <end position="51"/>
    </location>
</feature>
<protein>
    <submittedName>
        <fullName evidence="2">Uncharacterized protein</fullName>
    </submittedName>
</protein>
<evidence type="ECO:0000313" key="2">
    <source>
        <dbReference type="EMBL" id="CAK9042987.1"/>
    </source>
</evidence>
<dbReference type="EMBL" id="CAXAMM010018247">
    <property type="protein sequence ID" value="CAK9042987.1"/>
    <property type="molecule type" value="Genomic_DNA"/>
</dbReference>
<keyword evidence="4" id="KW-1185">Reference proteome</keyword>
<comment type="caution">
    <text evidence="2">The sequence shown here is derived from an EMBL/GenBank/DDBJ whole genome shotgun (WGS) entry which is preliminary data.</text>
</comment>
<sequence length="62" mass="6127">DSLIEAAQSAAGVGTTAAAVPGESVPTADADLNAEGQNGQDDEGGEEETAEMDQPVAPQDVE</sequence>
<evidence type="ECO:0000256" key="1">
    <source>
        <dbReference type="SAM" id="MobiDB-lite"/>
    </source>
</evidence>
<evidence type="ECO:0000313" key="3">
    <source>
        <dbReference type="EMBL" id="CAK9043008.1"/>
    </source>
</evidence>
<feature type="compositionally biased region" description="Low complexity" evidence="1">
    <location>
        <begin position="1"/>
        <end position="20"/>
    </location>
</feature>
<dbReference type="EMBL" id="CAXAMM010018269">
    <property type="protein sequence ID" value="CAK9043008.1"/>
    <property type="molecule type" value="Genomic_DNA"/>
</dbReference>
<dbReference type="Proteomes" id="UP001642464">
    <property type="component" value="Unassembled WGS sequence"/>
</dbReference>
<organism evidence="2 4">
    <name type="scientific">Durusdinium trenchii</name>
    <dbReference type="NCBI Taxonomy" id="1381693"/>
    <lineage>
        <taxon>Eukaryota</taxon>
        <taxon>Sar</taxon>
        <taxon>Alveolata</taxon>
        <taxon>Dinophyceae</taxon>
        <taxon>Suessiales</taxon>
        <taxon>Symbiodiniaceae</taxon>
        <taxon>Durusdinium</taxon>
    </lineage>
</organism>
<accession>A0ABP0LUV3</accession>
<feature type="non-terminal residue" evidence="2">
    <location>
        <position position="1"/>
    </location>
</feature>